<keyword evidence="1" id="KW-0472">Membrane</keyword>
<dbReference type="InterPro" id="IPR004158">
    <property type="entry name" value="DUF247_pln"/>
</dbReference>
<dbReference type="PANTHER" id="PTHR31170:SF18">
    <property type="entry name" value="(WILD MALAYSIAN BANANA) HYPOTHETICAL PROTEIN"/>
    <property type="match status" value="1"/>
</dbReference>
<keyword evidence="1" id="KW-0812">Transmembrane</keyword>
<evidence type="ECO:0000256" key="1">
    <source>
        <dbReference type="SAM" id="Phobius"/>
    </source>
</evidence>
<dbReference type="PANTHER" id="PTHR31170">
    <property type="entry name" value="BNAC04G53230D PROTEIN"/>
    <property type="match status" value="1"/>
</dbReference>
<sequence length="448" mass="50944">MAEQWILDLTKELQLPQNPPAQELSSKSIYRVPKILTDVNSQAYEPKLASFGPYHHNCRHLRPMEQHKHRALIQFLRRIAKASKTPDDVLIAMRKVEPSLIASYDGLQVEEDDEDCLERGRFRRRDWLKEKDEFLKLMIVDGCFALEIMLAEKRSAAGEQSEYDSHDPVFGSERKIYVVPDLKRDMLLLENQLPLLALTTLAAIDGSGIGDVNALIKAFYNLFSASPEDRIIDEGLKGPAERSFHILDLYRKILTSEGEYLPSYEENVQSATELRNAGVSFCKSNTKTFRDISFNGGILSLPPLEIDDTTESSLLNLMAFERLHATAGNEVTAYAFFMDGLINTADDVALLRTEEIIMGWVGCDGNIANMFNKITKEATLVVFKDDIQVDVNSKLNTYCKKRMHRWRASFVETYLKNPWVFTSLLGGLFLLALTVIQTVYSMLQYYNS</sequence>
<organism evidence="2 3">
    <name type="scientific">Dendrobium chrysotoxum</name>
    <name type="common">Orchid</name>
    <dbReference type="NCBI Taxonomy" id="161865"/>
    <lineage>
        <taxon>Eukaryota</taxon>
        <taxon>Viridiplantae</taxon>
        <taxon>Streptophyta</taxon>
        <taxon>Embryophyta</taxon>
        <taxon>Tracheophyta</taxon>
        <taxon>Spermatophyta</taxon>
        <taxon>Magnoliopsida</taxon>
        <taxon>Liliopsida</taxon>
        <taxon>Asparagales</taxon>
        <taxon>Orchidaceae</taxon>
        <taxon>Epidendroideae</taxon>
        <taxon>Malaxideae</taxon>
        <taxon>Dendrobiinae</taxon>
        <taxon>Dendrobium</taxon>
    </lineage>
</organism>
<evidence type="ECO:0000313" key="3">
    <source>
        <dbReference type="Proteomes" id="UP000775213"/>
    </source>
</evidence>
<name>A0AAV7G486_DENCH</name>
<dbReference type="AlphaFoldDB" id="A0AAV7G486"/>
<evidence type="ECO:0000313" key="2">
    <source>
        <dbReference type="EMBL" id="KAH0450532.1"/>
    </source>
</evidence>
<dbReference type="Pfam" id="PF03140">
    <property type="entry name" value="DUF247"/>
    <property type="match status" value="1"/>
</dbReference>
<dbReference type="EMBL" id="JAGFBR010000018">
    <property type="protein sequence ID" value="KAH0450532.1"/>
    <property type="molecule type" value="Genomic_DNA"/>
</dbReference>
<reference evidence="2 3" key="1">
    <citation type="journal article" date="2021" name="Hortic Res">
        <title>Chromosome-scale assembly of the Dendrobium chrysotoxum genome enhances the understanding of orchid evolution.</title>
        <authorList>
            <person name="Zhang Y."/>
            <person name="Zhang G.Q."/>
            <person name="Zhang D."/>
            <person name="Liu X.D."/>
            <person name="Xu X.Y."/>
            <person name="Sun W.H."/>
            <person name="Yu X."/>
            <person name="Zhu X."/>
            <person name="Wang Z.W."/>
            <person name="Zhao X."/>
            <person name="Zhong W.Y."/>
            <person name="Chen H."/>
            <person name="Yin W.L."/>
            <person name="Huang T."/>
            <person name="Niu S.C."/>
            <person name="Liu Z.J."/>
        </authorList>
    </citation>
    <scope>NUCLEOTIDE SEQUENCE [LARGE SCALE GENOMIC DNA]</scope>
    <source>
        <strain evidence="2">Lindl</strain>
    </source>
</reference>
<feature type="transmembrane region" description="Helical" evidence="1">
    <location>
        <begin position="419"/>
        <end position="443"/>
    </location>
</feature>
<comment type="caution">
    <text evidence="2">The sequence shown here is derived from an EMBL/GenBank/DDBJ whole genome shotgun (WGS) entry which is preliminary data.</text>
</comment>
<gene>
    <name evidence="2" type="ORF">IEQ34_021224</name>
</gene>
<accession>A0AAV7G486</accession>
<keyword evidence="1" id="KW-1133">Transmembrane helix</keyword>
<protein>
    <submittedName>
        <fullName evidence="2">Uncharacterized protein</fullName>
    </submittedName>
</protein>
<keyword evidence="3" id="KW-1185">Reference proteome</keyword>
<dbReference type="Proteomes" id="UP000775213">
    <property type="component" value="Unassembled WGS sequence"/>
</dbReference>
<proteinExistence type="predicted"/>